<dbReference type="SUPFAM" id="SSF49899">
    <property type="entry name" value="Concanavalin A-like lectins/glucanases"/>
    <property type="match status" value="1"/>
</dbReference>
<evidence type="ECO:0000313" key="6">
    <source>
        <dbReference type="EMBL" id="NGZ77845.1"/>
    </source>
</evidence>
<comment type="similarity">
    <text evidence="1 4">Belongs to the glycosyl hydrolase 43 family.</text>
</comment>
<dbReference type="CDD" id="cd18617">
    <property type="entry name" value="GH43_XynB-like"/>
    <property type="match status" value="1"/>
</dbReference>
<accession>A0ABX0FBU6</accession>
<proteinExistence type="inferred from homology"/>
<evidence type="ECO:0000256" key="4">
    <source>
        <dbReference type="RuleBase" id="RU361187"/>
    </source>
</evidence>
<dbReference type="Pfam" id="PF17851">
    <property type="entry name" value="GH43_C2"/>
    <property type="match status" value="1"/>
</dbReference>
<keyword evidence="3 4" id="KW-0326">Glycosidase</keyword>
<dbReference type="Pfam" id="PF04616">
    <property type="entry name" value="Glyco_hydro_43"/>
    <property type="match status" value="1"/>
</dbReference>
<gene>
    <name evidence="6" type="ORF">GYN08_21355</name>
</gene>
<dbReference type="Gene3D" id="2.115.10.20">
    <property type="entry name" value="Glycosyl hydrolase domain, family 43"/>
    <property type="match status" value="1"/>
</dbReference>
<dbReference type="Gene3D" id="2.60.120.200">
    <property type="match status" value="1"/>
</dbReference>
<dbReference type="InterPro" id="IPR023296">
    <property type="entry name" value="Glyco_hydro_beta-prop_sf"/>
</dbReference>
<evidence type="ECO:0000256" key="1">
    <source>
        <dbReference type="ARBA" id="ARBA00009865"/>
    </source>
</evidence>
<feature type="domain" description="Beta-xylosidase C-terminal Concanavalin A-like" evidence="5">
    <location>
        <begin position="312"/>
        <end position="493"/>
    </location>
</feature>
<dbReference type="Proteomes" id="UP000800303">
    <property type="component" value="Unassembled WGS sequence"/>
</dbReference>
<dbReference type="InterPro" id="IPR006710">
    <property type="entry name" value="Glyco_hydro_43"/>
</dbReference>
<organism evidence="6 7">
    <name type="scientific">Saccharibacillus alkalitolerans</name>
    <dbReference type="NCBI Taxonomy" id="2705290"/>
    <lineage>
        <taxon>Bacteria</taxon>
        <taxon>Bacillati</taxon>
        <taxon>Bacillota</taxon>
        <taxon>Bacilli</taxon>
        <taxon>Bacillales</taxon>
        <taxon>Paenibacillaceae</taxon>
        <taxon>Saccharibacillus</taxon>
    </lineage>
</organism>
<name>A0ABX0FBU6_9BACL</name>
<evidence type="ECO:0000256" key="2">
    <source>
        <dbReference type="ARBA" id="ARBA00022801"/>
    </source>
</evidence>
<dbReference type="InterPro" id="IPR041542">
    <property type="entry name" value="GH43_C2"/>
</dbReference>
<dbReference type="InterPro" id="IPR013320">
    <property type="entry name" value="ConA-like_dom_sf"/>
</dbReference>
<reference evidence="6 7" key="1">
    <citation type="submission" date="2020-01" db="EMBL/GenBank/DDBJ databases">
        <title>Polyphasic characterisation and genomic insights into a novel alkali tolerant bacterium VR-M41.</title>
        <authorList>
            <person name="Vemuluri V.R."/>
        </authorList>
    </citation>
    <scope>NUCLEOTIDE SEQUENCE [LARGE SCALE GENOMIC DNA]</scope>
    <source>
        <strain evidence="6 7">VR-M41</strain>
    </source>
</reference>
<sequence length="497" mass="55440">MNYSNPVVKGFYPDPSVCRAGDTYYLVCSSFHYFPGVPLFESKDLINWTQIGHCLTRESQVRLGGVNSSGGVFAPTIRHHGGRFYMTTTNDTTRQNFYVWTDDIYGEWSDPVYVDQGGIDPDLYFEDGRAYFMSNGVGDDGIGGVVQCEIDIETGAKRSPSRSVWQGAGGRYLESPHMYKIDGRYYLIAAEGGTEYGHMVVYARGESLSGPFEAYPANPVLTNRNLGGYELQGVGHGDLVQDGEGNWWMLHLGFRQIGRWMTYHHLGREVFLTPVTFGEDGWFTAGQDGTVLSRFQTDRIPETVVQRENKVETFGSTDWTLDWCYLRHPRAENYRTESDKLVLKGTEVSLDMPASPTFVGIRQKDFEAEIACDIKLSGDGEAGITLYMDENHHYDLAVRRNASGLRAIERLNVGDIKSVEHTADLAIEGRATLIVRSDAERYRFSVVVGGQEISLGTAQTRYLSSEVAGGFTGVLIGLYAYGPEAEAEFTNFKCEYA</sequence>
<comment type="caution">
    <text evidence="6">The sequence shown here is derived from an EMBL/GenBank/DDBJ whole genome shotgun (WGS) entry which is preliminary data.</text>
</comment>
<dbReference type="RefSeq" id="WP_166279040.1">
    <property type="nucleotide sequence ID" value="NZ_JAAFGS010000011.1"/>
</dbReference>
<dbReference type="GO" id="GO:0016787">
    <property type="term" value="F:hydrolase activity"/>
    <property type="evidence" value="ECO:0007669"/>
    <property type="project" value="UniProtKB-KW"/>
</dbReference>
<dbReference type="PANTHER" id="PTHR42812:SF12">
    <property type="entry name" value="BETA-XYLOSIDASE-RELATED"/>
    <property type="match status" value="1"/>
</dbReference>
<dbReference type="SUPFAM" id="SSF75005">
    <property type="entry name" value="Arabinanase/levansucrase/invertase"/>
    <property type="match status" value="1"/>
</dbReference>
<dbReference type="InterPro" id="IPR051795">
    <property type="entry name" value="Glycosyl_Hydrlase_43"/>
</dbReference>
<keyword evidence="7" id="KW-1185">Reference proteome</keyword>
<protein>
    <submittedName>
        <fullName evidence="6">Glycoside hydrolase family 43 protein</fullName>
    </submittedName>
</protein>
<evidence type="ECO:0000259" key="5">
    <source>
        <dbReference type="Pfam" id="PF17851"/>
    </source>
</evidence>
<evidence type="ECO:0000313" key="7">
    <source>
        <dbReference type="Proteomes" id="UP000800303"/>
    </source>
</evidence>
<dbReference type="EMBL" id="JAAFGS010000011">
    <property type="protein sequence ID" value="NGZ77845.1"/>
    <property type="molecule type" value="Genomic_DNA"/>
</dbReference>
<dbReference type="PANTHER" id="PTHR42812">
    <property type="entry name" value="BETA-XYLOSIDASE"/>
    <property type="match status" value="1"/>
</dbReference>
<evidence type="ECO:0000256" key="3">
    <source>
        <dbReference type="ARBA" id="ARBA00023295"/>
    </source>
</evidence>
<keyword evidence="2 4" id="KW-0378">Hydrolase</keyword>